<comment type="caution">
    <text evidence="3">The sequence shown here is derived from an EMBL/GenBank/DDBJ whole genome shotgun (WGS) entry which is preliminary data.</text>
</comment>
<dbReference type="AlphaFoldDB" id="A0A7W4Z8J0"/>
<dbReference type="Gene3D" id="2.120.10.30">
    <property type="entry name" value="TolB, C-terminal domain"/>
    <property type="match status" value="1"/>
</dbReference>
<dbReference type="InterPro" id="IPR040698">
    <property type="entry name" value="HZS_alpha_mid"/>
</dbReference>
<evidence type="ECO:0000259" key="2">
    <source>
        <dbReference type="Pfam" id="PF18582"/>
    </source>
</evidence>
<dbReference type="InterPro" id="IPR011042">
    <property type="entry name" value="6-blade_b-propeller_TolB-like"/>
</dbReference>
<name>A0A7W4Z8J0_9GAMM</name>
<accession>A0A7W4Z8J0</accession>
<feature type="chain" id="PRO_5031194161" description="Hydrazine synthase alpha subunit middle domain-containing protein" evidence="1">
    <location>
        <begin position="21"/>
        <end position="890"/>
    </location>
</feature>
<reference evidence="3 4" key="1">
    <citation type="submission" date="2020-08" db="EMBL/GenBank/DDBJ databases">
        <title>Genomic Encyclopedia of Type Strains, Phase III (KMG-III): the genomes of soil and plant-associated and newly described type strains.</title>
        <authorList>
            <person name="Whitman W."/>
        </authorList>
    </citation>
    <scope>NUCLEOTIDE SEQUENCE [LARGE SCALE GENOMIC DNA]</scope>
    <source>
        <strain evidence="3 4">CECT 8799</strain>
    </source>
</reference>
<dbReference type="Proteomes" id="UP000535937">
    <property type="component" value="Unassembled WGS sequence"/>
</dbReference>
<keyword evidence="1" id="KW-0732">Signal</keyword>
<keyword evidence="4" id="KW-1185">Reference proteome</keyword>
<dbReference type="InterPro" id="IPR011659">
    <property type="entry name" value="WD40"/>
</dbReference>
<proteinExistence type="predicted"/>
<feature type="domain" description="Hydrazine synthase alpha subunit middle" evidence="2">
    <location>
        <begin position="541"/>
        <end position="603"/>
    </location>
</feature>
<protein>
    <recommendedName>
        <fullName evidence="2">Hydrazine synthase alpha subunit middle domain-containing protein</fullName>
    </recommendedName>
</protein>
<sequence>MKYFGALSALFLLAACSGGGSDGSGGGDQSEDPVVVDYPLAFVRRSLSLEDDGGLTPDDVYSPAAFNPGAQLLLKDRATPSAPERVLTEGLFEDDDFVGGYDVKDLNTSADGTRLVFAMRAPEIEDADDDEQPTWNIWLYDLEENELRRVIQSDLIAEEGQDISPAFLPDGRIVFTSTRQRRSRALLLDDDKPQFSSLTEELQNEAFVLHVMEPDGTDIRQISYNQSHDLHPTVLNDGRILFNRWDNMGGVNNLSLYTLRPDGTDLSFHYGYHSQQTGTGQTDAAFVRPREMPDGRLLVTLRAPEGLTFGGDLVAIDSVEYTEAYSQPEGEGELQGQTSIAVEQVITDGSLSPHGLFASAWPFHDGTSRLLVSWSECRVLVEEDDDEEEETLLPRPCTEEWLDTGEPVPADPIYGLWIYDYQEGTQRPIVVAEEGEMISEGVTLEPRIEPEFLPEPVPGVDLDRELVQAGAGILDIRSVYDFDGVDILAGEDGAGIAELADPAITSAEFRPARYLRIVKGVGIPDDDVLDFDRSAFGRNGAHGMREILGYTPIQPDGSVRVVLPADTPLAISVVDADGRRIVGRHRSWLQLRAGEVRQCNGCHTADSEVAHGRADKQLEPAWNGAATSGIPFPNTEPALVAEMGETMAQLLARIAGEAELEGDITYADLWTDPAVRAKDPSSVIPYGELATPQPMSLTCQDNWEGNCRIVIHYPEHIQPLWERTREITDGAGAVLEDHTCTACHSARDADGMVRVPAAQLNLVDDPSPANADWMTSYVELLFDNPAQQLVGGALQNILVQDTDDNGNPLFETDEDGELILDSDGNPIPVMVTVDIEGVMGDSANGSRFFEMFEPGAGHGDYLEPAELRLISEWLDIGAQYYNNPFAAPVN</sequence>
<dbReference type="RefSeq" id="WP_183458115.1">
    <property type="nucleotide sequence ID" value="NZ_JACHWZ010000005.1"/>
</dbReference>
<evidence type="ECO:0000313" key="3">
    <source>
        <dbReference type="EMBL" id="MBB3060596.1"/>
    </source>
</evidence>
<dbReference type="Pfam" id="PF18582">
    <property type="entry name" value="HZS_alpha"/>
    <property type="match status" value="1"/>
</dbReference>
<evidence type="ECO:0000313" key="4">
    <source>
        <dbReference type="Proteomes" id="UP000535937"/>
    </source>
</evidence>
<dbReference type="PROSITE" id="PS51257">
    <property type="entry name" value="PROKAR_LIPOPROTEIN"/>
    <property type="match status" value="1"/>
</dbReference>
<gene>
    <name evidence="3" type="ORF">FHS09_001415</name>
</gene>
<evidence type="ECO:0000256" key="1">
    <source>
        <dbReference type="SAM" id="SignalP"/>
    </source>
</evidence>
<dbReference type="EMBL" id="JACHWZ010000005">
    <property type="protein sequence ID" value="MBB3060596.1"/>
    <property type="molecule type" value="Genomic_DNA"/>
</dbReference>
<feature type="signal peptide" evidence="1">
    <location>
        <begin position="1"/>
        <end position="20"/>
    </location>
</feature>
<organism evidence="3 4">
    <name type="scientific">Microbulbifer rhizosphaerae</name>
    <dbReference type="NCBI Taxonomy" id="1562603"/>
    <lineage>
        <taxon>Bacteria</taxon>
        <taxon>Pseudomonadati</taxon>
        <taxon>Pseudomonadota</taxon>
        <taxon>Gammaproteobacteria</taxon>
        <taxon>Cellvibrionales</taxon>
        <taxon>Microbulbiferaceae</taxon>
        <taxon>Microbulbifer</taxon>
    </lineage>
</organism>
<dbReference type="Pfam" id="PF07676">
    <property type="entry name" value="PD40"/>
    <property type="match status" value="1"/>
</dbReference>
<dbReference type="SUPFAM" id="SSF82171">
    <property type="entry name" value="DPP6 N-terminal domain-like"/>
    <property type="match status" value="1"/>
</dbReference>